<comment type="caution">
    <text evidence="2">The sequence shown here is derived from an EMBL/GenBank/DDBJ whole genome shotgun (WGS) entry which is preliminary data.</text>
</comment>
<evidence type="ECO:0000259" key="1">
    <source>
        <dbReference type="Pfam" id="PF13456"/>
    </source>
</evidence>
<reference evidence="2 3" key="1">
    <citation type="submission" date="2021-02" db="EMBL/GenBank/DDBJ databases">
        <title>Plant Genome Project.</title>
        <authorList>
            <person name="Zhang R.-G."/>
        </authorList>
    </citation>
    <scope>NUCLEOTIDE SEQUENCE [LARGE SCALE GENOMIC DNA]</scope>
    <source>
        <tissue evidence="2">Leaves</tissue>
    </source>
</reference>
<dbReference type="Proteomes" id="UP000827721">
    <property type="component" value="Unassembled WGS sequence"/>
</dbReference>
<gene>
    <name evidence="2" type="ORF">JRO89_XS04G0136400</name>
</gene>
<keyword evidence="3" id="KW-1185">Reference proteome</keyword>
<name>A0ABQ8I563_9ROSI</name>
<protein>
    <recommendedName>
        <fullName evidence="1">RNase H type-1 domain-containing protein</fullName>
    </recommendedName>
</protein>
<dbReference type="EMBL" id="JAFEMO010000004">
    <property type="protein sequence ID" value="KAH7571768.1"/>
    <property type="molecule type" value="Genomic_DNA"/>
</dbReference>
<feature type="domain" description="RNase H type-1" evidence="1">
    <location>
        <begin position="9"/>
        <end position="89"/>
    </location>
</feature>
<evidence type="ECO:0000313" key="2">
    <source>
        <dbReference type="EMBL" id="KAH7571768.1"/>
    </source>
</evidence>
<dbReference type="InterPro" id="IPR002156">
    <property type="entry name" value="RNaseH_domain"/>
</dbReference>
<proteinExistence type="predicted"/>
<accession>A0ABQ8I563</accession>
<organism evidence="2 3">
    <name type="scientific">Xanthoceras sorbifolium</name>
    <dbReference type="NCBI Taxonomy" id="99658"/>
    <lineage>
        <taxon>Eukaryota</taxon>
        <taxon>Viridiplantae</taxon>
        <taxon>Streptophyta</taxon>
        <taxon>Embryophyta</taxon>
        <taxon>Tracheophyta</taxon>
        <taxon>Spermatophyta</taxon>
        <taxon>Magnoliopsida</taxon>
        <taxon>eudicotyledons</taxon>
        <taxon>Gunneridae</taxon>
        <taxon>Pentapetalae</taxon>
        <taxon>rosids</taxon>
        <taxon>malvids</taxon>
        <taxon>Sapindales</taxon>
        <taxon>Sapindaceae</taxon>
        <taxon>Xanthoceroideae</taxon>
        <taxon>Xanthoceras</taxon>
    </lineage>
</organism>
<evidence type="ECO:0000313" key="3">
    <source>
        <dbReference type="Proteomes" id="UP000827721"/>
    </source>
</evidence>
<sequence>MGLFFAEVEEYIALREDLMLAKHLQVPFQWVEVEASNVISRIYAKDSSLDVVGCIIDDIKSLCAEVRVVKCHAIPRDRNIVPHTLAARAVSSYEDDLWLDARPFCVSSLS</sequence>
<dbReference type="Pfam" id="PF13456">
    <property type="entry name" value="RVT_3"/>
    <property type="match status" value="1"/>
</dbReference>